<keyword evidence="2" id="KW-1185">Reference proteome</keyword>
<accession>A0A4U3KS83</accession>
<protein>
    <submittedName>
        <fullName evidence="1">Uncharacterized protein</fullName>
    </submittedName>
</protein>
<dbReference type="EMBL" id="SZQL01000024">
    <property type="protein sequence ID" value="TKK65141.1"/>
    <property type="molecule type" value="Genomic_DNA"/>
</dbReference>
<evidence type="ECO:0000313" key="2">
    <source>
        <dbReference type="Proteomes" id="UP000305848"/>
    </source>
</evidence>
<proteinExistence type="predicted"/>
<evidence type="ECO:0000313" key="1">
    <source>
        <dbReference type="EMBL" id="TKK65141.1"/>
    </source>
</evidence>
<dbReference type="AlphaFoldDB" id="A0A4U3KS83"/>
<dbReference type="Gene3D" id="3.20.20.140">
    <property type="entry name" value="Metal-dependent hydrolases"/>
    <property type="match status" value="1"/>
</dbReference>
<gene>
    <name evidence="1" type="ORF">FC093_20975</name>
</gene>
<organism evidence="1 2">
    <name type="scientific">Ilyomonas limi</name>
    <dbReference type="NCBI Taxonomy" id="2575867"/>
    <lineage>
        <taxon>Bacteria</taxon>
        <taxon>Pseudomonadati</taxon>
        <taxon>Bacteroidota</taxon>
        <taxon>Chitinophagia</taxon>
        <taxon>Chitinophagales</taxon>
        <taxon>Chitinophagaceae</taxon>
        <taxon>Ilyomonas</taxon>
    </lineage>
</organism>
<sequence>MNCGKGTIQLPEDSLAQMMEPNDLAVISLLADMGNGEVMDSKRDLPKVNGKDAPQSTPDRIIHWDAEWHWDATYSNFSNQALGGHLVLLGLTNAHQIWEESPYKILEWSRKKNAISGFAHLEYLNDSIQNELNCCIPVDFPVEAALRTIDFVSEDVYGMRSPNNGNYFSEGVVNAYYKLLNCGFRLGIAAGTDYPCNNNEPLGTLLTYVNVKDKLTYQKWIEGIKKGRTVVSRNGHQEFLLLKVNGKYSPGDEIQLKNKGKVTVQVIWTAAEALTGRIELVSNGKVIAAMPGTATPGEPLVFDTTVDLSQSSWLCARRMDEHGHETHTAPVYITVNKKPVRASADDAKFFITWIDNILENIEPGGKWNKYFPNDIVTVKERYIKAKAVYEQILKETTEK</sequence>
<dbReference type="Proteomes" id="UP000305848">
    <property type="component" value="Unassembled WGS sequence"/>
</dbReference>
<reference evidence="1 2" key="1">
    <citation type="submission" date="2019-05" db="EMBL/GenBank/DDBJ databases">
        <title>Panacibacter sp. strain 17mud1-8 Genome sequencing and assembly.</title>
        <authorList>
            <person name="Chhetri G."/>
        </authorList>
    </citation>
    <scope>NUCLEOTIDE SEQUENCE [LARGE SCALE GENOMIC DNA]</scope>
    <source>
        <strain evidence="1 2">17mud1-8</strain>
    </source>
</reference>
<dbReference type="NCBIfam" id="NF038032">
    <property type="entry name" value="CehA_McbA_metalo"/>
    <property type="match status" value="1"/>
</dbReference>
<name>A0A4U3KS83_9BACT</name>
<comment type="caution">
    <text evidence="1">The sequence shown here is derived from an EMBL/GenBank/DDBJ whole genome shotgun (WGS) entry which is preliminary data.</text>
</comment>
<dbReference type="OrthoDB" id="9812921at2"/>